<accession>A0A7S2VD63</accession>
<evidence type="ECO:0000259" key="10">
    <source>
        <dbReference type="Pfam" id="PF01490"/>
    </source>
</evidence>
<dbReference type="AlphaFoldDB" id="A0A7S2VD63"/>
<keyword evidence="3" id="KW-0813">Transport</keyword>
<dbReference type="GO" id="GO:0016020">
    <property type="term" value="C:membrane"/>
    <property type="evidence" value="ECO:0007669"/>
    <property type="project" value="UniProtKB-SubCell"/>
</dbReference>
<evidence type="ECO:0000256" key="4">
    <source>
        <dbReference type="ARBA" id="ARBA00022692"/>
    </source>
</evidence>
<feature type="transmembrane region" description="Helical" evidence="9">
    <location>
        <begin position="477"/>
        <end position="499"/>
    </location>
</feature>
<evidence type="ECO:0000256" key="5">
    <source>
        <dbReference type="ARBA" id="ARBA00022970"/>
    </source>
</evidence>
<feature type="transmembrane region" description="Helical" evidence="9">
    <location>
        <begin position="79"/>
        <end position="101"/>
    </location>
</feature>
<evidence type="ECO:0000313" key="11">
    <source>
        <dbReference type="EMBL" id="CAD9952038.1"/>
    </source>
</evidence>
<feature type="domain" description="Amino acid transporter transmembrane" evidence="10">
    <location>
        <begin position="415"/>
        <end position="499"/>
    </location>
</feature>
<keyword evidence="7 9" id="KW-0472">Membrane</keyword>
<feature type="compositionally biased region" description="Polar residues" evidence="8">
    <location>
        <begin position="311"/>
        <end position="320"/>
    </location>
</feature>
<feature type="transmembrane region" description="Helical" evidence="9">
    <location>
        <begin position="158"/>
        <end position="179"/>
    </location>
</feature>
<feature type="region of interest" description="Disordered" evidence="8">
    <location>
        <begin position="215"/>
        <end position="274"/>
    </location>
</feature>
<evidence type="ECO:0000256" key="1">
    <source>
        <dbReference type="ARBA" id="ARBA00004141"/>
    </source>
</evidence>
<evidence type="ECO:0000256" key="6">
    <source>
        <dbReference type="ARBA" id="ARBA00022989"/>
    </source>
</evidence>
<evidence type="ECO:0000256" key="9">
    <source>
        <dbReference type="SAM" id="Phobius"/>
    </source>
</evidence>
<gene>
    <name evidence="11" type="ORF">APAL1065_LOCUS5765</name>
</gene>
<feature type="transmembrane region" description="Helical" evidence="9">
    <location>
        <begin position="446"/>
        <end position="465"/>
    </location>
</feature>
<feature type="transmembrane region" description="Helical" evidence="9">
    <location>
        <begin position="113"/>
        <end position="138"/>
    </location>
</feature>
<feature type="domain" description="Amino acid transporter transmembrane" evidence="10">
    <location>
        <begin position="52"/>
        <end position="192"/>
    </location>
</feature>
<comment type="subcellular location">
    <subcellularLocation>
        <location evidence="1">Membrane</location>
        <topology evidence="1">Multi-pass membrane protein</topology>
    </subcellularLocation>
</comment>
<feature type="transmembrane region" description="Helical" evidence="9">
    <location>
        <begin position="421"/>
        <end position="440"/>
    </location>
</feature>
<feature type="compositionally biased region" description="Polar residues" evidence="8">
    <location>
        <begin position="227"/>
        <end position="271"/>
    </location>
</feature>
<proteinExistence type="inferred from homology"/>
<dbReference type="PANTHER" id="PTHR22950:SF458">
    <property type="entry name" value="SODIUM-COUPLED NEUTRAL AMINO ACID TRANSPORTER 11-RELATED"/>
    <property type="match status" value="1"/>
</dbReference>
<evidence type="ECO:0000256" key="2">
    <source>
        <dbReference type="ARBA" id="ARBA00008066"/>
    </source>
</evidence>
<evidence type="ECO:0000256" key="7">
    <source>
        <dbReference type="ARBA" id="ARBA00023136"/>
    </source>
</evidence>
<dbReference type="PANTHER" id="PTHR22950">
    <property type="entry name" value="AMINO ACID TRANSPORTER"/>
    <property type="match status" value="1"/>
</dbReference>
<dbReference type="InterPro" id="IPR013057">
    <property type="entry name" value="AA_transpt_TM"/>
</dbReference>
<comment type="similarity">
    <text evidence="2">Belongs to the amino acid/polyamine transporter 2 family.</text>
</comment>
<evidence type="ECO:0000256" key="3">
    <source>
        <dbReference type="ARBA" id="ARBA00022448"/>
    </source>
</evidence>
<reference evidence="11" key="1">
    <citation type="submission" date="2021-01" db="EMBL/GenBank/DDBJ databases">
        <authorList>
            <person name="Corre E."/>
            <person name="Pelletier E."/>
            <person name="Niang G."/>
            <person name="Scheremetjew M."/>
            <person name="Finn R."/>
            <person name="Kale V."/>
            <person name="Holt S."/>
            <person name="Cochrane G."/>
            <person name="Meng A."/>
            <person name="Brown T."/>
            <person name="Cohen L."/>
        </authorList>
    </citation>
    <scope>NUCLEOTIDE SEQUENCE</scope>
    <source>
        <strain evidence="11">CCMP125</strain>
    </source>
</reference>
<keyword evidence="5" id="KW-0029">Amino-acid transport</keyword>
<name>A0A7S2VD63_9STRA</name>
<protein>
    <recommendedName>
        <fullName evidence="10">Amino acid transporter transmembrane domain-containing protein</fullName>
    </recommendedName>
</protein>
<feature type="compositionally biased region" description="Low complexity" evidence="8">
    <location>
        <begin position="346"/>
        <end position="361"/>
    </location>
</feature>
<dbReference type="EMBL" id="HBHT01008602">
    <property type="protein sequence ID" value="CAD9952038.1"/>
    <property type="molecule type" value="Transcribed_RNA"/>
</dbReference>
<dbReference type="GO" id="GO:0015179">
    <property type="term" value="F:L-amino acid transmembrane transporter activity"/>
    <property type="evidence" value="ECO:0007669"/>
    <property type="project" value="TreeGrafter"/>
</dbReference>
<dbReference type="Pfam" id="PF01490">
    <property type="entry name" value="Aa_trans"/>
    <property type="match status" value="2"/>
</dbReference>
<keyword evidence="4 9" id="KW-0812">Transmembrane</keyword>
<feature type="region of interest" description="Disordered" evidence="8">
    <location>
        <begin position="302"/>
        <end position="361"/>
    </location>
</feature>
<keyword evidence="6 9" id="KW-1133">Transmembrane helix</keyword>
<evidence type="ECO:0000256" key="8">
    <source>
        <dbReference type="SAM" id="MobiDB-lite"/>
    </source>
</evidence>
<organism evidence="11">
    <name type="scientific">Entomoneis paludosa</name>
    <dbReference type="NCBI Taxonomy" id="265537"/>
    <lineage>
        <taxon>Eukaryota</taxon>
        <taxon>Sar</taxon>
        <taxon>Stramenopiles</taxon>
        <taxon>Ochrophyta</taxon>
        <taxon>Bacillariophyta</taxon>
        <taxon>Bacillariophyceae</taxon>
        <taxon>Bacillariophycidae</taxon>
        <taxon>Entomoneidaceae</taxon>
        <taxon>Entomoneis</taxon>
    </lineage>
</organism>
<sequence>MAVVYRAYQKMTHTLPQQLRQQEEESSLLGRLLLLSQNDSSDNDPTSLTWSTGAATMTHHNSSSPWAHIKWWADDVSDILFAFPIVVLCFFCSYNVLAVHSQLVNPTRERMRFVLGLSMFLCWFLFLMVGLGGYLYTADFVNGTPDNIMLAFDLSDRAILAGRMGFCLTLLFGLPLVMLPTRDAITSLPEQIKAWRRDVDLIAQYQKLNQTYQETHPSPSMFDSVRSFLQSPQPTQDTNDETLSYQTETSSLTGTMNNKQRLTSSKGSSSAPDIPHLVINGVDFDGAEPVLISRDPEQRHGTAIMYGSMDPPTSNKNAASTKRKRTAFPPSEEEPETAARPSLPKAHSTTATSATTASVSNTIGTLSEADDDEEHQDNLMMMSDDHHHQVSVVRARNDRGDSDDSQHVECPDWYDSLQHGGVTLAILMATYAVAVTVPGVATVWSIVGSSLAIFIAFVVPTASFLKIRQHKGLTMQALYAWLLLVASLVAMVVCTKQAIHNAIHSS</sequence>